<keyword evidence="2" id="KW-1185">Reference proteome</keyword>
<proteinExistence type="predicted"/>
<accession>A0A8E5MHA5</accession>
<evidence type="ECO:0000313" key="2">
    <source>
        <dbReference type="Proteomes" id="UP000027002"/>
    </source>
</evidence>
<protein>
    <submittedName>
        <fullName evidence="1">Uncharacterized protein</fullName>
    </submittedName>
</protein>
<evidence type="ECO:0000313" key="1">
    <source>
        <dbReference type="EMBL" id="QUC19461.1"/>
    </source>
</evidence>
<dbReference type="GeneID" id="66064480"/>
<dbReference type="AlphaFoldDB" id="A0A8E5MHA5"/>
<dbReference type="EMBL" id="CP072755">
    <property type="protein sequence ID" value="QUC19461.1"/>
    <property type="molecule type" value="Genomic_DNA"/>
</dbReference>
<organism evidence="1 2">
    <name type="scientific">Ustilaginoidea virens</name>
    <name type="common">Rice false smut fungus</name>
    <name type="synonym">Villosiclava virens</name>
    <dbReference type="NCBI Taxonomy" id="1159556"/>
    <lineage>
        <taxon>Eukaryota</taxon>
        <taxon>Fungi</taxon>
        <taxon>Dikarya</taxon>
        <taxon>Ascomycota</taxon>
        <taxon>Pezizomycotina</taxon>
        <taxon>Sordariomycetes</taxon>
        <taxon>Hypocreomycetidae</taxon>
        <taxon>Hypocreales</taxon>
        <taxon>Clavicipitaceae</taxon>
        <taxon>Ustilaginoidea</taxon>
    </lineage>
</organism>
<dbReference type="KEGG" id="uvi:66064480"/>
<sequence length="90" mass="10155">MEACHRASMLPPLGTTCGSHSKSGLVGFDIATQILSMVRTFQRSDGQFIRRETRELGDPRDPRAHTFLWEPLVPCFLTLPFSQMETISNM</sequence>
<reference evidence="1" key="1">
    <citation type="submission" date="2020-03" db="EMBL/GenBank/DDBJ databases">
        <title>A mixture of massive structural variations and highly conserved coding sequences in Ustilaginoidea virens genome.</title>
        <authorList>
            <person name="Zhang K."/>
            <person name="Zhao Z."/>
            <person name="Zhang Z."/>
            <person name="Li Y."/>
            <person name="Hsiang T."/>
            <person name="Sun W."/>
        </authorList>
    </citation>
    <scope>NUCLEOTIDE SEQUENCE</scope>
    <source>
        <strain evidence="1">UV-8b</strain>
    </source>
</reference>
<name>A0A8E5MHA5_USTVR</name>
<dbReference type="Proteomes" id="UP000027002">
    <property type="component" value="Chromosome 3"/>
</dbReference>
<dbReference type="RefSeq" id="XP_042997134.1">
    <property type="nucleotide sequence ID" value="XM_043141200.1"/>
</dbReference>
<gene>
    <name evidence="1" type="ORF">UV8b_03702</name>
</gene>